<evidence type="ECO:0000256" key="4">
    <source>
        <dbReference type="ARBA" id="ARBA00023315"/>
    </source>
</evidence>
<dbReference type="InterPro" id="IPR050680">
    <property type="entry name" value="YpeA/RimI_acetyltransf"/>
</dbReference>
<reference evidence="8" key="1">
    <citation type="journal article" date="2019" name="Int. J. Syst. Evol. Microbiol.">
        <title>The Global Catalogue of Microorganisms (GCM) 10K type strain sequencing project: providing services to taxonomists for standard genome sequencing and annotation.</title>
        <authorList>
            <consortium name="The Broad Institute Genomics Platform"/>
            <consortium name="The Broad Institute Genome Sequencing Center for Infectious Disease"/>
            <person name="Wu L."/>
            <person name="Ma J."/>
        </authorList>
    </citation>
    <scope>NUCLEOTIDE SEQUENCE [LARGE SCALE GENOMIC DNA]</scope>
    <source>
        <strain evidence="8">JCM 16227</strain>
    </source>
</reference>
<keyword evidence="8" id="KW-1185">Reference proteome</keyword>
<dbReference type="RefSeq" id="WP_346075962.1">
    <property type="nucleotide sequence ID" value="NZ_BAAARB010000007.1"/>
</dbReference>
<keyword evidence="4" id="KW-0012">Acyltransferase</keyword>
<comment type="similarity">
    <text evidence="1">Belongs to the acetyltransferase family. RimI subfamily.</text>
</comment>
<keyword evidence="2" id="KW-0963">Cytoplasm</keyword>
<dbReference type="SUPFAM" id="SSF55729">
    <property type="entry name" value="Acyl-CoA N-acyltransferases (Nat)"/>
    <property type="match status" value="1"/>
</dbReference>
<dbReference type="Gene3D" id="3.40.630.30">
    <property type="match status" value="1"/>
</dbReference>
<evidence type="ECO:0000256" key="2">
    <source>
        <dbReference type="ARBA" id="ARBA00022490"/>
    </source>
</evidence>
<dbReference type="NCBIfam" id="TIGR01575">
    <property type="entry name" value="rimI"/>
    <property type="match status" value="1"/>
</dbReference>
<gene>
    <name evidence="7" type="primary">rimI</name>
    <name evidence="7" type="ORF">GCM10009855_17520</name>
</gene>
<evidence type="ECO:0000256" key="3">
    <source>
        <dbReference type="ARBA" id="ARBA00022679"/>
    </source>
</evidence>
<proteinExistence type="inferred from homology"/>
<feature type="region of interest" description="Disordered" evidence="5">
    <location>
        <begin position="158"/>
        <end position="190"/>
    </location>
</feature>
<dbReference type="InterPro" id="IPR006464">
    <property type="entry name" value="AcTrfase_RimI/Ard1"/>
</dbReference>
<dbReference type="Pfam" id="PF00583">
    <property type="entry name" value="Acetyltransf_1"/>
    <property type="match status" value="1"/>
</dbReference>
<dbReference type="InterPro" id="IPR000182">
    <property type="entry name" value="GNAT_dom"/>
</dbReference>
<evidence type="ECO:0000256" key="1">
    <source>
        <dbReference type="ARBA" id="ARBA00005395"/>
    </source>
</evidence>
<evidence type="ECO:0000313" key="7">
    <source>
        <dbReference type="EMBL" id="GAA2378318.1"/>
    </source>
</evidence>
<sequence>MSEGPGPVVDELTPSDLARCAEIERELFATDSPWPLTGFVAELRAPHNTYFAVRTAPGTPVSGYAGISVLGRAGDHECEVHTIAVDAACQGRGYGRALLEELLRVADAVHAPVFLEVRTDNVPAIALYERSGFEVAGVRRNYYQPSGADAYTMVRAARRAGDEHSNDGHSGDEHSNDEPGNHRPEGHATS</sequence>
<evidence type="ECO:0000256" key="5">
    <source>
        <dbReference type="SAM" id="MobiDB-lite"/>
    </source>
</evidence>
<keyword evidence="3" id="KW-0808">Transferase</keyword>
<dbReference type="InterPro" id="IPR016181">
    <property type="entry name" value="Acyl_CoA_acyltransferase"/>
</dbReference>
<dbReference type="PROSITE" id="PS51186">
    <property type="entry name" value="GNAT"/>
    <property type="match status" value="1"/>
</dbReference>
<keyword evidence="7" id="KW-0689">Ribosomal protein</keyword>
<dbReference type="EMBL" id="BAAARB010000007">
    <property type="protein sequence ID" value="GAA2378318.1"/>
    <property type="molecule type" value="Genomic_DNA"/>
</dbReference>
<dbReference type="PANTHER" id="PTHR43420:SF44">
    <property type="entry name" value="ACETYLTRANSFERASE YPEA"/>
    <property type="match status" value="1"/>
</dbReference>
<dbReference type="GO" id="GO:0005840">
    <property type="term" value="C:ribosome"/>
    <property type="evidence" value="ECO:0007669"/>
    <property type="project" value="UniProtKB-KW"/>
</dbReference>
<keyword evidence="7" id="KW-0687">Ribonucleoprotein</keyword>
<name>A0ABP5UGF9_9ACTN</name>
<dbReference type="CDD" id="cd04301">
    <property type="entry name" value="NAT_SF"/>
    <property type="match status" value="1"/>
</dbReference>
<dbReference type="Proteomes" id="UP001501170">
    <property type="component" value="Unassembled WGS sequence"/>
</dbReference>
<feature type="compositionally biased region" description="Basic and acidic residues" evidence="5">
    <location>
        <begin position="159"/>
        <end position="190"/>
    </location>
</feature>
<evidence type="ECO:0000313" key="8">
    <source>
        <dbReference type="Proteomes" id="UP001501170"/>
    </source>
</evidence>
<dbReference type="PANTHER" id="PTHR43420">
    <property type="entry name" value="ACETYLTRANSFERASE"/>
    <property type="match status" value="1"/>
</dbReference>
<organism evidence="7 8">
    <name type="scientific">Gordonia cholesterolivorans</name>
    <dbReference type="NCBI Taxonomy" id="559625"/>
    <lineage>
        <taxon>Bacteria</taxon>
        <taxon>Bacillati</taxon>
        <taxon>Actinomycetota</taxon>
        <taxon>Actinomycetes</taxon>
        <taxon>Mycobacteriales</taxon>
        <taxon>Gordoniaceae</taxon>
        <taxon>Gordonia</taxon>
    </lineage>
</organism>
<feature type="domain" description="N-acetyltransferase" evidence="6">
    <location>
        <begin position="7"/>
        <end position="158"/>
    </location>
</feature>
<protein>
    <submittedName>
        <fullName evidence="7">Ribosomal protein S18-alanine N-acetyltransferase</fullName>
    </submittedName>
</protein>
<evidence type="ECO:0000259" key="6">
    <source>
        <dbReference type="PROSITE" id="PS51186"/>
    </source>
</evidence>
<accession>A0ABP5UGF9</accession>
<comment type="caution">
    <text evidence="7">The sequence shown here is derived from an EMBL/GenBank/DDBJ whole genome shotgun (WGS) entry which is preliminary data.</text>
</comment>